<evidence type="ECO:0000256" key="2">
    <source>
        <dbReference type="ARBA" id="ARBA00004158"/>
    </source>
</evidence>
<evidence type="ECO:0000256" key="12">
    <source>
        <dbReference type="ARBA" id="ARBA00023180"/>
    </source>
</evidence>
<dbReference type="RefSeq" id="XP_049302569.1">
    <property type="nucleotide sequence ID" value="XM_049446612.1"/>
</dbReference>
<dbReference type="OMA" id="CIMLQMA"/>
<dbReference type="Pfam" id="PF01299">
    <property type="entry name" value="Lamp2-like_luminal"/>
    <property type="match status" value="1"/>
</dbReference>
<comment type="caution">
    <text evidence="20">Lacks conserved residue(s) required for the propagation of feature annotation.</text>
</comment>
<evidence type="ECO:0000256" key="17">
    <source>
        <dbReference type="ARBA" id="ARBA00060492"/>
    </source>
</evidence>
<evidence type="ECO:0000256" key="23">
    <source>
        <dbReference type="SAM" id="SignalP"/>
    </source>
</evidence>
<dbReference type="InterPro" id="IPR048528">
    <property type="entry name" value="Lamp2-like_luminal"/>
</dbReference>
<evidence type="ECO:0000256" key="3">
    <source>
        <dbReference type="ARBA" id="ARBA00004172"/>
    </source>
</evidence>
<feature type="disulfide bond" evidence="20">
    <location>
        <begin position="134"/>
        <end position="172"/>
    </location>
</feature>
<evidence type="ECO:0000313" key="28">
    <source>
        <dbReference type="RefSeq" id="XP_049302569.1"/>
    </source>
</evidence>
<keyword evidence="10" id="KW-0770">Synapse</keyword>
<protein>
    <recommendedName>
        <fullName evidence="18">Lysosome-associated membrane glycoprotein 5</fullName>
    </recommendedName>
    <alternativeName>
        <fullName evidence="19">Lysosome-associated membrane protein 5</fullName>
    </alternativeName>
</protein>
<proteinExistence type="inferred from homology"/>
<keyword evidence="20" id="KW-1015">Disulfide bond</keyword>
<dbReference type="GO" id="GO:0005886">
    <property type="term" value="C:plasma membrane"/>
    <property type="evidence" value="ECO:0007669"/>
    <property type="project" value="UniProtKB-SubCell"/>
</dbReference>
<evidence type="ECO:0000256" key="7">
    <source>
        <dbReference type="ARBA" id="ARBA00022729"/>
    </source>
</evidence>
<evidence type="ECO:0000313" key="26">
    <source>
        <dbReference type="EMBL" id="JAC43408.1"/>
    </source>
</evidence>
<feature type="compositionally biased region" description="Basic and acidic residues" evidence="21">
    <location>
        <begin position="46"/>
        <end position="55"/>
    </location>
</feature>
<dbReference type="EMBL" id="GAKP01015544">
    <property type="protein sequence ID" value="JAC43408.1"/>
    <property type="molecule type" value="Transcribed_RNA"/>
</dbReference>
<reference evidence="26" key="1">
    <citation type="journal article" date="2014" name="BMC Genomics">
        <title>Characterizing the developmental transcriptome of the oriental fruit fly, Bactrocera dorsalis (Diptera: Tephritidae) through comparative genomic analysis with Drosophila melanogaster utilizing modENCODE datasets.</title>
        <authorList>
            <person name="Geib S.M."/>
            <person name="Calla B."/>
            <person name="Hall B."/>
            <person name="Hou S."/>
            <person name="Manoukis N.C."/>
        </authorList>
    </citation>
    <scope>NUCLEOTIDE SEQUENCE</scope>
    <source>
        <strain evidence="26">Punador</strain>
    </source>
</reference>
<evidence type="ECO:0000256" key="1">
    <source>
        <dbReference type="ARBA" id="ARBA00004151"/>
    </source>
</evidence>
<dbReference type="AlphaFoldDB" id="A0A034VPC2"/>
<keyword evidence="12" id="KW-0325">Glycoprotein</keyword>
<sequence length="335" mass="36103">MFHNKYLTLTLVLSICSALVCAAQIDVSLNNAKLPADAASAAPVVAKDESVEKPKSTTPTTTSSTSSTTTTTSTTTTSTTTTTTPAPTTAAPTTTTVAPTTPAAPNTTTVAPITTTPAPAPFPAPEIGMWNSSCIIMHFAAQLNVTYETKDNKIASRLYNIPKDAKVEDSNCANISQTIHIIWGPVEAVHSMVLQFDMVNKTSELKQIYITLPLTSEHFPDAKDNETIQLIHNGDEFVTPVQMSYHCTRAQKFNMTEVMQDNKVIGTITLSNVQTEAFITDHRNTFSTAMDCDGPKTMDIVPIAVGIAMAALILIVLISYLCARRRSTSRGYMSF</sequence>
<dbReference type="PANTHER" id="PTHR11506">
    <property type="entry name" value="LYSOSOME-ASSOCIATED MEMBRANE GLYCOPROTEIN"/>
    <property type="match status" value="1"/>
</dbReference>
<evidence type="ECO:0000256" key="5">
    <source>
        <dbReference type="ARBA" id="ARBA00009644"/>
    </source>
</evidence>
<organism evidence="26">
    <name type="scientific">Bactrocera dorsalis</name>
    <name type="common">Oriental fruit fly</name>
    <name type="synonym">Dacus dorsalis</name>
    <dbReference type="NCBI Taxonomy" id="27457"/>
    <lineage>
        <taxon>Eukaryota</taxon>
        <taxon>Metazoa</taxon>
        <taxon>Ecdysozoa</taxon>
        <taxon>Arthropoda</taxon>
        <taxon>Hexapoda</taxon>
        <taxon>Insecta</taxon>
        <taxon>Pterygota</taxon>
        <taxon>Neoptera</taxon>
        <taxon>Endopterygota</taxon>
        <taxon>Diptera</taxon>
        <taxon>Brachycera</taxon>
        <taxon>Muscomorpha</taxon>
        <taxon>Tephritoidea</taxon>
        <taxon>Tephritidae</taxon>
        <taxon>Bactrocera</taxon>
        <taxon>Bactrocera</taxon>
    </lineage>
</organism>
<dbReference type="Proteomes" id="UP001652620">
    <property type="component" value="Chromosome 1"/>
</dbReference>
<comment type="subcellular location">
    <subcellularLocation>
        <location evidence="4">Cell projection</location>
        <location evidence="4">Dendrite</location>
    </subcellularLocation>
    <subcellularLocation>
        <location evidence="17">Cell projection</location>
        <location evidence="17">Growth cone membrane</location>
        <topology evidence="17">Single-pass type I membrane protein</topology>
    </subcellularLocation>
    <subcellularLocation>
        <location evidence="15">Cytoplasmic vesicle</location>
        <location evidence="15">Secretory vesicle</location>
        <location evidence="15">Synaptic vesicle membrane</location>
        <topology evidence="15">Single-pass type I membrane protein</topology>
    </subcellularLocation>
    <subcellularLocation>
        <location evidence="2">Early endosome membrane</location>
        <topology evidence="2">Single-pass type I membrane protein</topology>
    </subcellularLocation>
    <subcellularLocation>
        <location evidence="1">Endoplasmic reticulum-Golgi intermediate compartment membrane</location>
        <topology evidence="1">Single-pass type I membrane protein</topology>
    </subcellularLocation>
    <subcellularLocation>
        <location evidence="20">Membrane</location>
        <topology evidence="20">Single-pass type I membrane protein</topology>
    </subcellularLocation>
    <subcellularLocation>
        <location evidence="3">Recycling endosome</location>
    </subcellularLocation>
</comment>
<feature type="domain" description="Lysosome-associated membrane glycoprotein 2-like transmembrane" evidence="25">
    <location>
        <begin position="301"/>
        <end position="328"/>
    </location>
</feature>
<evidence type="ECO:0000256" key="19">
    <source>
        <dbReference type="ARBA" id="ARBA00076257"/>
    </source>
</evidence>
<keyword evidence="27" id="KW-1185">Reference proteome</keyword>
<evidence type="ECO:0000313" key="27">
    <source>
        <dbReference type="Proteomes" id="UP001652620"/>
    </source>
</evidence>
<evidence type="ECO:0000256" key="14">
    <source>
        <dbReference type="ARBA" id="ARBA00023329"/>
    </source>
</evidence>
<dbReference type="GO" id="GO:0031902">
    <property type="term" value="C:late endosome membrane"/>
    <property type="evidence" value="ECO:0007669"/>
    <property type="project" value="TreeGrafter"/>
</dbReference>
<evidence type="ECO:0000256" key="9">
    <source>
        <dbReference type="ARBA" id="ARBA00022989"/>
    </source>
</evidence>
<dbReference type="GO" id="GO:0005765">
    <property type="term" value="C:lysosomal membrane"/>
    <property type="evidence" value="ECO:0007669"/>
    <property type="project" value="TreeGrafter"/>
</dbReference>
<feature type="compositionally biased region" description="Low complexity" evidence="21">
    <location>
        <begin position="56"/>
        <end position="117"/>
    </location>
</feature>
<evidence type="ECO:0000256" key="20">
    <source>
        <dbReference type="PROSITE-ProRule" id="PRU00740"/>
    </source>
</evidence>
<feature type="region of interest" description="Disordered" evidence="21">
    <location>
        <begin position="41"/>
        <end position="117"/>
    </location>
</feature>
<keyword evidence="9 22" id="KW-1133">Transmembrane helix</keyword>
<accession>A0A034VPC2</accession>
<evidence type="ECO:0000256" key="13">
    <source>
        <dbReference type="ARBA" id="ARBA00023273"/>
    </source>
</evidence>
<feature type="signal peptide" evidence="23">
    <location>
        <begin position="1"/>
        <end position="22"/>
    </location>
</feature>
<reference evidence="27 28" key="2">
    <citation type="submission" date="2025-05" db="UniProtKB">
        <authorList>
            <consortium name="RefSeq"/>
        </authorList>
    </citation>
    <scope>NUCLEOTIDE SEQUENCE [LARGE SCALE GENOMIC DNA]</scope>
    <source>
        <tissue evidence="28">Adult</tissue>
    </source>
</reference>
<evidence type="ECO:0000259" key="25">
    <source>
        <dbReference type="Pfam" id="PF21222"/>
    </source>
</evidence>
<evidence type="ECO:0000256" key="22">
    <source>
        <dbReference type="SAM" id="Phobius"/>
    </source>
</evidence>
<dbReference type="PANTHER" id="PTHR11506:SF35">
    <property type="entry name" value="LYSOSOME-ASSOCIATED MEMBRANE GLYCOPROTEIN 5"/>
    <property type="match status" value="1"/>
</dbReference>
<evidence type="ECO:0000256" key="4">
    <source>
        <dbReference type="ARBA" id="ARBA00004279"/>
    </source>
</evidence>
<dbReference type="PRINTS" id="PR00336">
    <property type="entry name" value="LYSASSOCTDMP"/>
</dbReference>
<name>A0A034VPC2_BACDO</name>
<keyword evidence="11 20" id="KW-0472">Membrane</keyword>
<evidence type="ECO:0000259" key="24">
    <source>
        <dbReference type="Pfam" id="PF01299"/>
    </source>
</evidence>
<evidence type="ECO:0000256" key="6">
    <source>
        <dbReference type="ARBA" id="ARBA00022692"/>
    </source>
</evidence>
<evidence type="ECO:0000256" key="10">
    <source>
        <dbReference type="ARBA" id="ARBA00023018"/>
    </source>
</evidence>
<feature type="domain" description="Lysosome-associated membrane glycoprotein 2-like luminal" evidence="24">
    <location>
        <begin position="131"/>
        <end position="260"/>
    </location>
</feature>
<feature type="chain" id="PRO_5001561723" description="Lysosome-associated membrane glycoprotein 5" evidence="23">
    <location>
        <begin position="23"/>
        <end position="335"/>
    </location>
</feature>
<keyword evidence="13" id="KW-0966">Cell projection</keyword>
<evidence type="ECO:0000256" key="11">
    <source>
        <dbReference type="ARBA" id="ARBA00023136"/>
    </source>
</evidence>
<keyword evidence="8" id="KW-0967">Endosome</keyword>
<dbReference type="GO" id="GO:0072594">
    <property type="term" value="P:establishment of protein localization to organelle"/>
    <property type="evidence" value="ECO:0007669"/>
    <property type="project" value="TreeGrafter"/>
</dbReference>
<keyword evidence="6 20" id="KW-0812">Transmembrane</keyword>
<dbReference type="InterPro" id="IPR002000">
    <property type="entry name" value="Lysosome-assoc_membr_glycop"/>
</dbReference>
<dbReference type="PROSITE" id="PS51407">
    <property type="entry name" value="LAMP_3"/>
    <property type="match status" value="1"/>
</dbReference>
<evidence type="ECO:0000256" key="16">
    <source>
        <dbReference type="ARBA" id="ARBA00053950"/>
    </source>
</evidence>
<dbReference type="Gene3D" id="2.40.160.110">
    <property type="match status" value="1"/>
</dbReference>
<evidence type="ECO:0000256" key="8">
    <source>
        <dbReference type="ARBA" id="ARBA00022753"/>
    </source>
</evidence>
<evidence type="ECO:0000256" key="18">
    <source>
        <dbReference type="ARBA" id="ARBA00074379"/>
    </source>
</evidence>
<gene>
    <name evidence="26" type="primary">LAMP1</name>
    <name evidence="28" type="synonym">LOC105223306</name>
</gene>
<comment type="similarity">
    <text evidence="5 20">Belongs to the LAMP family.</text>
</comment>
<evidence type="ECO:0000256" key="21">
    <source>
        <dbReference type="SAM" id="MobiDB-lite"/>
    </source>
</evidence>
<feature type="transmembrane region" description="Helical" evidence="22">
    <location>
        <begin position="300"/>
        <end position="323"/>
    </location>
</feature>
<comment type="function">
    <text evidence="16">Plays a role in short-term synaptic plasticity in a subset of GABAergic neurons in the brain.</text>
</comment>
<dbReference type="Pfam" id="PF21222">
    <property type="entry name" value="Lamp2_2nd"/>
    <property type="match status" value="1"/>
</dbReference>
<dbReference type="InterPro" id="IPR048524">
    <property type="entry name" value="Lamp2-like_TM"/>
</dbReference>
<keyword evidence="14" id="KW-0968">Cytoplasmic vesicle</keyword>
<evidence type="ECO:0000256" key="15">
    <source>
        <dbReference type="ARBA" id="ARBA00029428"/>
    </source>
</evidence>
<keyword evidence="7 23" id="KW-0732">Signal</keyword>
<dbReference type="OrthoDB" id="6232933at2759"/>